<evidence type="ECO:0000313" key="1">
    <source>
        <dbReference type="EMBL" id="EJW89195.1"/>
    </source>
</evidence>
<gene>
    <name evidence="1" type="ORF">EVA_22697</name>
</gene>
<dbReference type="EMBL" id="AMCI01009631">
    <property type="protein sequence ID" value="EJW89195.1"/>
    <property type="molecule type" value="Genomic_DNA"/>
</dbReference>
<protein>
    <submittedName>
        <fullName evidence="1">Uncharacterized protein</fullName>
    </submittedName>
</protein>
<dbReference type="AlphaFoldDB" id="J9BNN9"/>
<accession>J9BNN9</accession>
<comment type="caution">
    <text evidence="1">The sequence shown here is derived from an EMBL/GenBank/DDBJ whole genome shotgun (WGS) entry which is preliminary data.</text>
</comment>
<feature type="non-terminal residue" evidence="1">
    <location>
        <position position="1"/>
    </location>
</feature>
<organism evidence="1">
    <name type="scientific">gut metagenome</name>
    <dbReference type="NCBI Taxonomy" id="749906"/>
    <lineage>
        <taxon>unclassified sequences</taxon>
        <taxon>metagenomes</taxon>
        <taxon>organismal metagenomes</taxon>
    </lineage>
</organism>
<proteinExistence type="predicted"/>
<reference evidence="1" key="1">
    <citation type="journal article" date="2012" name="PLoS ONE">
        <title>Gene sets for utilization of primary and secondary nutrition supplies in the distal gut of endangered iberian lynx.</title>
        <authorList>
            <person name="Alcaide M."/>
            <person name="Messina E."/>
            <person name="Richter M."/>
            <person name="Bargiela R."/>
            <person name="Peplies J."/>
            <person name="Huws S.A."/>
            <person name="Newbold C.J."/>
            <person name="Golyshin P.N."/>
            <person name="Simon M.A."/>
            <person name="Lopez G."/>
            <person name="Yakimov M.M."/>
            <person name="Ferrer M."/>
        </authorList>
    </citation>
    <scope>NUCLEOTIDE SEQUENCE</scope>
</reference>
<name>J9BNN9_9ZZZZ</name>
<sequence length="19" mass="2054">LGSGLQNRVQQFESAGYLS</sequence>